<evidence type="ECO:0000256" key="4">
    <source>
        <dbReference type="SAM" id="MobiDB-lite"/>
    </source>
</evidence>
<protein>
    <recommendedName>
        <fullName evidence="10">Phosphatidylinositol-3-phosphatase</fullName>
    </recommendedName>
</protein>
<gene>
    <name evidence="7" type="ORF">CTAYLR_005869</name>
    <name evidence="8" type="ORF">CTAYLR_005896</name>
</gene>
<dbReference type="Proteomes" id="UP001230188">
    <property type="component" value="Unassembled WGS sequence"/>
</dbReference>
<dbReference type="CDD" id="cd14507">
    <property type="entry name" value="PTP-MTM-like"/>
    <property type="match status" value="1"/>
</dbReference>
<comment type="similarity">
    <text evidence="1">Belongs to the protein-tyrosine phosphatase family. Non-receptor class myotubularin subfamily.</text>
</comment>
<dbReference type="EMBL" id="JAQMWT010000006">
    <property type="protein sequence ID" value="KAJ8614314.1"/>
    <property type="molecule type" value="Genomic_DNA"/>
</dbReference>
<keyword evidence="9" id="KW-1185">Reference proteome</keyword>
<feature type="domain" description="PH" evidence="5">
    <location>
        <begin position="32"/>
        <end position="128"/>
    </location>
</feature>
<name>A0AAD7XS43_9STRA</name>
<dbReference type="InterPro" id="IPR010569">
    <property type="entry name" value="Myotubularin-like_Pase_dom"/>
</dbReference>
<dbReference type="SUPFAM" id="SSF50729">
    <property type="entry name" value="PH domain-like"/>
    <property type="match status" value="1"/>
</dbReference>
<evidence type="ECO:0000259" key="6">
    <source>
        <dbReference type="PROSITE" id="PS51339"/>
    </source>
</evidence>
<feature type="binding site" evidence="3">
    <location>
        <begin position="708"/>
        <end position="709"/>
    </location>
    <ligand>
        <name>substrate</name>
    </ligand>
</feature>
<comment type="caution">
    <text evidence="8">The sequence shown here is derived from an EMBL/GenBank/DDBJ whole genome shotgun (WGS) entry which is preliminary data.</text>
</comment>
<evidence type="ECO:0000313" key="9">
    <source>
        <dbReference type="Proteomes" id="UP001230188"/>
    </source>
</evidence>
<evidence type="ECO:0000313" key="7">
    <source>
        <dbReference type="EMBL" id="KAJ8606489.1"/>
    </source>
</evidence>
<dbReference type="AlphaFoldDB" id="A0AAD7XS43"/>
<dbReference type="PANTHER" id="PTHR10807">
    <property type="entry name" value="MYOTUBULARIN-RELATED"/>
    <property type="match status" value="1"/>
</dbReference>
<dbReference type="InterPro" id="IPR011993">
    <property type="entry name" value="PH-like_dom_sf"/>
</dbReference>
<dbReference type="CDD" id="cd00821">
    <property type="entry name" value="PH"/>
    <property type="match status" value="1"/>
</dbReference>
<evidence type="ECO:0000313" key="8">
    <source>
        <dbReference type="EMBL" id="KAJ8614314.1"/>
    </source>
</evidence>
<feature type="active site" description="Phosphocysteine intermediate" evidence="2">
    <location>
        <position position="763"/>
    </location>
</feature>
<dbReference type="EMBL" id="JAQMWT010000268">
    <property type="protein sequence ID" value="KAJ8606489.1"/>
    <property type="molecule type" value="Genomic_DNA"/>
</dbReference>
<dbReference type="Pfam" id="PF00169">
    <property type="entry name" value="PH"/>
    <property type="match status" value="1"/>
</dbReference>
<dbReference type="InterPro" id="IPR029021">
    <property type="entry name" value="Prot-tyrosine_phosphatase-like"/>
</dbReference>
<evidence type="ECO:0000256" key="2">
    <source>
        <dbReference type="PIRSR" id="PIRSR630564-1"/>
    </source>
</evidence>
<feature type="compositionally biased region" description="Acidic residues" evidence="4">
    <location>
        <begin position="590"/>
        <end position="600"/>
    </location>
</feature>
<dbReference type="SMART" id="SM00233">
    <property type="entry name" value="PH"/>
    <property type="match status" value="1"/>
</dbReference>
<feature type="domain" description="Myotubularin phosphatase" evidence="6">
    <location>
        <begin position="441"/>
        <end position="923"/>
    </location>
</feature>
<sequence length="955" mass="104651">MRTTTRPDASESSESSESSSSPPSSEIENAPSPFMKGWLLKRGHIVTNWKERWFVLGSGQLSYYRKEGGRRCGFVNLEEESGCVASTQRAHCLVVTSRAAEGHRELYVAASTQREIERWRAAIRGETATTAGGRLTVIVQATRGLEEEETVVSVGGVAAKTTRPPQTTRFSFDRERARFAHVEVRGAGIVVLPLASLCPSHRVDRWFALGRRSARDAVPEAAVRLELSTDVEADDRFSAALSNATEDDDDLPVALPMRGAEAVEDGGMATLVAYADALAAADDGVVLLTNHRLVFRRLGAFLKAPGRLGRRGLSTSVPLGHIRAVRRDKDVLTVVAGSRLLEFHFGGFGGTVRGGAPRSASERLTAAHLPEDWLQAIDAPEGPPAARIAARLDFWLANRRLLRARATSLAAAAIAAAHSRASSAAARGARPSNISGVLRSSWALYDPAQELRRLGIPDAAWRLSRANLAYALCPTYPMLFAVPRVVDDDALRQVASYRAKGRIPILSWRHPVNRATLTRSAQPLVGIGRKRSDADNELLSAIAAASGWDPPPFEEEEEEEEEDDDEVLVSADEQQQSLSRAGSSGAGVGESDDDDDDDDGGGTSVAARHGSTVNRDESLSDRRYAEWRTRALQRAKRHDLEDSLPGGSTRSFAAASSQTALSDQHLLVVVDARSPIAAKGNQAVGKGTEELKAYANINLRLEFMGIHNIHAVRRAHDDLVDSISQGRDLNEGPWLSLLQRLLASILHVVDAVARHGVSALIHCSDGWDRTPQLTAGAMLLMDPFYRTVRGFAVLVEKEWCSLGHKFRQRHGFDDDKPNDRSPVFLQWLDAVHQIRIQKPDAFEFNDRYLTCLAYHAQAAWVGNFLCDSDKQRSAARLQDRAVSIWAHVDSRLPVFTNSNFAPRDAVIYPLVAKQHLRLWASWFQPDHAVINDVYWDVDDGGPPYVDVPPPHLTTT</sequence>
<dbReference type="PROSITE" id="PS51339">
    <property type="entry name" value="PPASE_MYOTUBULARIN"/>
    <property type="match status" value="1"/>
</dbReference>
<dbReference type="SUPFAM" id="SSF52799">
    <property type="entry name" value="(Phosphotyrosine protein) phosphatases II"/>
    <property type="match status" value="1"/>
</dbReference>
<feature type="compositionally biased region" description="Low complexity" evidence="4">
    <location>
        <begin position="10"/>
        <end position="26"/>
    </location>
</feature>
<dbReference type="Pfam" id="PF06602">
    <property type="entry name" value="Myotub-related"/>
    <property type="match status" value="1"/>
</dbReference>
<dbReference type="PROSITE" id="PS00383">
    <property type="entry name" value="TYR_PHOSPHATASE_1"/>
    <property type="match status" value="1"/>
</dbReference>
<dbReference type="InterPro" id="IPR016130">
    <property type="entry name" value="Tyr_Pase_AS"/>
</dbReference>
<dbReference type="Gene3D" id="2.30.29.30">
    <property type="entry name" value="Pleckstrin-homology domain (PH domain)/Phosphotyrosine-binding domain (PTB)"/>
    <property type="match status" value="1"/>
</dbReference>
<proteinExistence type="inferred from homology"/>
<dbReference type="InterPro" id="IPR030564">
    <property type="entry name" value="Myotubularin"/>
</dbReference>
<organism evidence="8 9">
    <name type="scientific">Chrysophaeum taylorii</name>
    <dbReference type="NCBI Taxonomy" id="2483200"/>
    <lineage>
        <taxon>Eukaryota</taxon>
        <taxon>Sar</taxon>
        <taxon>Stramenopiles</taxon>
        <taxon>Ochrophyta</taxon>
        <taxon>Pelagophyceae</taxon>
        <taxon>Pelagomonadales</taxon>
        <taxon>Pelagomonadaceae</taxon>
        <taxon>Chrysophaeum</taxon>
    </lineage>
</organism>
<dbReference type="InterPro" id="IPR003595">
    <property type="entry name" value="Tyr_Pase_cat"/>
</dbReference>
<dbReference type="PANTHER" id="PTHR10807:SF128">
    <property type="entry name" value="PHOSPHATIDYLINOSITOL-3,5-BISPHOSPHATE 3-PHOSPHATASE"/>
    <property type="match status" value="1"/>
</dbReference>
<feature type="compositionally biased region" description="Acidic residues" evidence="4">
    <location>
        <begin position="552"/>
        <end position="567"/>
    </location>
</feature>
<dbReference type="SMART" id="SM00404">
    <property type="entry name" value="PTPc_motif"/>
    <property type="match status" value="1"/>
</dbReference>
<evidence type="ECO:0008006" key="10">
    <source>
        <dbReference type="Google" id="ProtNLM"/>
    </source>
</evidence>
<dbReference type="PROSITE" id="PS50003">
    <property type="entry name" value="PH_DOMAIN"/>
    <property type="match status" value="1"/>
</dbReference>
<evidence type="ECO:0000256" key="3">
    <source>
        <dbReference type="PIRSR" id="PIRSR630564-2"/>
    </source>
</evidence>
<reference evidence="8" key="1">
    <citation type="submission" date="2023-01" db="EMBL/GenBank/DDBJ databases">
        <title>Metagenome sequencing of chrysophaentin producing Chrysophaeum taylorii.</title>
        <authorList>
            <person name="Davison J."/>
            <person name="Bewley C."/>
        </authorList>
    </citation>
    <scope>NUCLEOTIDE SEQUENCE</scope>
    <source>
        <strain evidence="8">NIES-1699</strain>
    </source>
</reference>
<accession>A0AAD7XS43</accession>
<feature type="region of interest" description="Disordered" evidence="4">
    <location>
        <begin position="543"/>
        <end position="620"/>
    </location>
</feature>
<dbReference type="InterPro" id="IPR001849">
    <property type="entry name" value="PH_domain"/>
</dbReference>
<feature type="region of interest" description="Disordered" evidence="4">
    <location>
        <begin position="1"/>
        <end position="30"/>
    </location>
</feature>
<evidence type="ECO:0000259" key="5">
    <source>
        <dbReference type="PROSITE" id="PS50003"/>
    </source>
</evidence>
<evidence type="ECO:0000256" key="1">
    <source>
        <dbReference type="ARBA" id="ARBA00007471"/>
    </source>
</evidence>
<feature type="binding site" evidence="3">
    <location>
        <begin position="763"/>
        <end position="769"/>
    </location>
    <ligand>
        <name>substrate</name>
    </ligand>
</feature>
<dbReference type="GO" id="GO:0005737">
    <property type="term" value="C:cytoplasm"/>
    <property type="evidence" value="ECO:0007669"/>
    <property type="project" value="TreeGrafter"/>
</dbReference>